<comment type="caution">
    <text evidence="5">The sequence shown here is derived from an EMBL/GenBank/DDBJ whole genome shotgun (WGS) entry which is preliminary data.</text>
</comment>
<dbReference type="Pfam" id="PF20256">
    <property type="entry name" value="MoCoBD_2"/>
    <property type="match status" value="1"/>
</dbReference>
<dbReference type="Pfam" id="PF02738">
    <property type="entry name" value="MoCoBD_1"/>
    <property type="match status" value="1"/>
</dbReference>
<dbReference type="Gene3D" id="3.30.365.10">
    <property type="entry name" value="Aldehyde oxidase/xanthine dehydrogenase, molybdopterin binding domain"/>
    <property type="match status" value="4"/>
</dbReference>
<keyword evidence="1" id="KW-0500">Molybdenum</keyword>
<dbReference type="InterPro" id="IPR036856">
    <property type="entry name" value="Ald_Oxase/Xan_DH_a/b_sf"/>
</dbReference>
<protein>
    <submittedName>
        <fullName evidence="5">Xanthine dehydrogenase family protein molybdopterin-binding subunit</fullName>
    </submittedName>
</protein>
<organism evidence="5 6">
    <name type="scientific">Flavonifractor hominis</name>
    <dbReference type="NCBI Taxonomy" id="3133178"/>
    <lineage>
        <taxon>Bacteria</taxon>
        <taxon>Bacillati</taxon>
        <taxon>Bacillota</taxon>
        <taxon>Clostridia</taxon>
        <taxon>Eubacteriales</taxon>
        <taxon>Oscillospiraceae</taxon>
        <taxon>Flavonifractor</taxon>
    </lineage>
</organism>
<evidence type="ECO:0000259" key="4">
    <source>
        <dbReference type="SMART" id="SM01008"/>
    </source>
</evidence>
<dbReference type="Pfam" id="PF01315">
    <property type="entry name" value="Ald_Xan_dh_C"/>
    <property type="match status" value="1"/>
</dbReference>
<accession>A0ABV1EML3</accession>
<keyword evidence="6" id="KW-1185">Reference proteome</keyword>
<dbReference type="InterPro" id="IPR037165">
    <property type="entry name" value="AldOxase/xan_DH_Mopterin-bd_sf"/>
</dbReference>
<dbReference type="SUPFAM" id="SSF54665">
    <property type="entry name" value="CO dehydrogenase molybdoprotein N-domain-like"/>
    <property type="match status" value="1"/>
</dbReference>
<evidence type="ECO:0000313" key="5">
    <source>
        <dbReference type="EMBL" id="MEQ2455334.1"/>
    </source>
</evidence>
<name>A0ABV1EML3_9FIRM</name>
<proteinExistence type="predicted"/>
<feature type="region of interest" description="Disordered" evidence="3">
    <location>
        <begin position="428"/>
        <end position="457"/>
    </location>
</feature>
<dbReference type="PANTHER" id="PTHR11908:SF132">
    <property type="entry name" value="ALDEHYDE OXIDASE 1-RELATED"/>
    <property type="match status" value="1"/>
</dbReference>
<sequence>MSYIGIPFQRVDAIKKVTGQATYVDDILMPRMLYAQVKRSPYPHAKILRIDTSKAEALPGVRSVITGDCYTKRCGLYLEDKNFLAVGTAKYRGEAVAAVCAETPEIADEAVELIEVEYEELPAVLDALDGMKPDAPLIHPDLHTYKVAPIFHPKPHTNISHHYKLRKGDVETAFAACDVVTENTYYIPHVQHVPLEPHSAVAQYDLDGKVTVWGSIQSPYAVRQALSTAFDIPLNKLRVISPYVGGGFGAKAGTTLEGIIIPLAKRNPGRPVKLCYTREDEFENSYVRQGLHAKIKTGINKDGKILAVKTEFVWDGGAYTEYGVNITKAGGWASAGPYDIPNVWTDSYCVYTNHPVGGPYRGFGMCEIHFAIEQNIDEVSEAIGMDPAEVRRINGLRPGGITGTGEVMEVSGFHDCLDQVIKDIDYGTPCQQPENPHKVRGKGIAAGWKSPSQPTNAGSSAIIRMNEDGTYILMTSGQEIGQGSETALIQIAAETLDVDPTLISCRFGDTDHTPYEWQTVASRTTYCAGNAIKLACEDLKNKILDLAQIKLGAYKRELEIKGGYVVHKLYPDRKVPLSEFALGLAFPDGSGVGGPAIGVGTFTLENNLNVDHETGMGSHPAAFWTIGFNGAEVEVDTETGHIKVLKMCSCFDAGKVINPLTYTCQAEGAMVQSLGTALFEELKLKNGKILNKSFVDYKIPTADDVPELIVKYVEHAEPTGPYGARGVGEPLMVPGAPAIANAVYDAIGVRFKRMPITPDDVLRALREKREQEAM</sequence>
<evidence type="ECO:0000313" key="6">
    <source>
        <dbReference type="Proteomes" id="UP001440599"/>
    </source>
</evidence>
<keyword evidence="2" id="KW-0560">Oxidoreductase</keyword>
<dbReference type="InterPro" id="IPR016208">
    <property type="entry name" value="Ald_Oxase/xanthine_DH-like"/>
</dbReference>
<evidence type="ECO:0000256" key="3">
    <source>
        <dbReference type="SAM" id="MobiDB-lite"/>
    </source>
</evidence>
<dbReference type="Gene3D" id="3.90.1170.50">
    <property type="entry name" value="Aldehyde oxidase/xanthine dehydrogenase, a/b hammerhead"/>
    <property type="match status" value="1"/>
</dbReference>
<gene>
    <name evidence="5" type="ORF">WMO45_02270</name>
</gene>
<dbReference type="InterPro" id="IPR008274">
    <property type="entry name" value="AldOxase/xan_DH_MoCoBD1"/>
</dbReference>
<dbReference type="InterPro" id="IPR000674">
    <property type="entry name" value="Ald_Oxase/Xan_DH_a/b"/>
</dbReference>
<dbReference type="InterPro" id="IPR046867">
    <property type="entry name" value="AldOxase/xan_DH_MoCoBD2"/>
</dbReference>
<reference evidence="5 6" key="1">
    <citation type="submission" date="2024-03" db="EMBL/GenBank/DDBJ databases">
        <title>Human intestinal bacterial collection.</title>
        <authorList>
            <person name="Pauvert C."/>
            <person name="Hitch T.C.A."/>
            <person name="Clavel T."/>
        </authorList>
    </citation>
    <scope>NUCLEOTIDE SEQUENCE [LARGE SCALE GENOMIC DNA]</scope>
    <source>
        <strain evidence="5 6">CLA-AP-H34</strain>
    </source>
</reference>
<evidence type="ECO:0000256" key="1">
    <source>
        <dbReference type="ARBA" id="ARBA00022505"/>
    </source>
</evidence>
<dbReference type="SMART" id="SM01008">
    <property type="entry name" value="Ald_Xan_dh_C"/>
    <property type="match status" value="1"/>
</dbReference>
<feature type="domain" description="Aldehyde oxidase/xanthine dehydrogenase a/b hammerhead" evidence="4">
    <location>
        <begin position="18"/>
        <end position="122"/>
    </location>
</feature>
<dbReference type="Proteomes" id="UP001440599">
    <property type="component" value="Unassembled WGS sequence"/>
</dbReference>
<dbReference type="RefSeq" id="WP_349139036.1">
    <property type="nucleotide sequence ID" value="NZ_JBBMFT010000001.1"/>
</dbReference>
<dbReference type="PANTHER" id="PTHR11908">
    <property type="entry name" value="XANTHINE DEHYDROGENASE"/>
    <property type="match status" value="1"/>
</dbReference>
<dbReference type="SUPFAM" id="SSF56003">
    <property type="entry name" value="Molybdenum cofactor-binding domain"/>
    <property type="match status" value="1"/>
</dbReference>
<evidence type="ECO:0000256" key="2">
    <source>
        <dbReference type="ARBA" id="ARBA00023002"/>
    </source>
</evidence>
<dbReference type="EMBL" id="JBBMFT010000001">
    <property type="protein sequence ID" value="MEQ2455334.1"/>
    <property type="molecule type" value="Genomic_DNA"/>
</dbReference>